<evidence type="ECO:0000313" key="3">
    <source>
        <dbReference type="Proteomes" id="UP000689967"/>
    </source>
</evidence>
<comment type="caution">
    <text evidence="2">The sequence shown here is derived from an EMBL/GenBank/DDBJ whole genome shotgun (WGS) entry which is preliminary data.</text>
</comment>
<evidence type="ECO:0000259" key="1">
    <source>
        <dbReference type="PROSITE" id="PS50883"/>
    </source>
</evidence>
<dbReference type="Pfam" id="PF00563">
    <property type="entry name" value="EAL"/>
    <property type="match status" value="1"/>
</dbReference>
<dbReference type="EMBL" id="JAERQM010000009">
    <property type="protein sequence ID" value="MBU8546791.1"/>
    <property type="molecule type" value="Genomic_DNA"/>
</dbReference>
<name>A0ABS6HH33_9PROT</name>
<dbReference type="PROSITE" id="PS50883">
    <property type="entry name" value="EAL"/>
    <property type="match status" value="1"/>
</dbReference>
<dbReference type="PANTHER" id="PTHR33121">
    <property type="entry name" value="CYCLIC DI-GMP PHOSPHODIESTERASE PDEF"/>
    <property type="match status" value="1"/>
</dbReference>
<dbReference type="CDD" id="cd01948">
    <property type="entry name" value="EAL"/>
    <property type="match status" value="1"/>
</dbReference>
<sequence>MLRRHGRALSEPGTVLLVATDPQVIAATRDAVRRMAGPPPMLMATAAEALSHMLGPGHAPRHLVVENGAGSLALLSAAQDPFNGTDLVVVTLPGQRLPAGMRQSPAEGIPLAAMLEAGRSRDALAACDAPALAASLARGEITVRFQPMVRLADRRPVMVEALARWERPGVALGAGDFVPLAERAGLGARLTFAVAQRAITALAAHRGRHRIRLSFNLPLAELVKPDLPVWLGRLVAESGLAPNDLLLELTESAQVRDRSVLRRALIRLAHAGFGVLLDDLSLDDGRSGLLELPFAGVKLDRSLVIAMPDDRRARGEVERIVRHARRRGMLVIAEGVTDSHVWRATAAAGCDLAQGFGVGRPLPPSALPDWIRAWRAAAMPGDQAP</sequence>
<proteinExistence type="predicted"/>
<gene>
    <name evidence="2" type="ORF">JJQ90_23935</name>
</gene>
<protein>
    <submittedName>
        <fullName evidence="2">EAL domain-containing protein</fullName>
    </submittedName>
</protein>
<keyword evidence="3" id="KW-1185">Reference proteome</keyword>
<evidence type="ECO:0000313" key="2">
    <source>
        <dbReference type="EMBL" id="MBU8546791.1"/>
    </source>
</evidence>
<dbReference type="RefSeq" id="WP_216878806.1">
    <property type="nucleotide sequence ID" value="NZ_JAERQM010000009.1"/>
</dbReference>
<dbReference type="InterPro" id="IPR050706">
    <property type="entry name" value="Cyclic-di-GMP_PDE-like"/>
</dbReference>
<dbReference type="SMART" id="SM00052">
    <property type="entry name" value="EAL"/>
    <property type="match status" value="1"/>
</dbReference>
<dbReference type="InterPro" id="IPR001633">
    <property type="entry name" value="EAL_dom"/>
</dbReference>
<feature type="domain" description="EAL" evidence="1">
    <location>
        <begin position="125"/>
        <end position="375"/>
    </location>
</feature>
<accession>A0ABS6HH33</accession>
<organism evidence="2 3">
    <name type="scientific">Falsiroseomonas oleicola</name>
    <dbReference type="NCBI Taxonomy" id="2801474"/>
    <lineage>
        <taxon>Bacteria</taxon>
        <taxon>Pseudomonadati</taxon>
        <taxon>Pseudomonadota</taxon>
        <taxon>Alphaproteobacteria</taxon>
        <taxon>Acetobacterales</taxon>
        <taxon>Roseomonadaceae</taxon>
        <taxon>Falsiroseomonas</taxon>
    </lineage>
</organism>
<dbReference type="PANTHER" id="PTHR33121:SF79">
    <property type="entry name" value="CYCLIC DI-GMP PHOSPHODIESTERASE PDED-RELATED"/>
    <property type="match status" value="1"/>
</dbReference>
<dbReference type="Proteomes" id="UP000689967">
    <property type="component" value="Unassembled WGS sequence"/>
</dbReference>
<reference evidence="2 3" key="1">
    <citation type="submission" date="2021-01" db="EMBL/GenBank/DDBJ databases">
        <title>Roseomonas sp. nov, a bacterium isolated from an oil production mixture in Yumen Oilfield.</title>
        <authorList>
            <person name="Wu D."/>
        </authorList>
    </citation>
    <scope>NUCLEOTIDE SEQUENCE [LARGE SCALE GENOMIC DNA]</scope>
    <source>
        <strain evidence="2 3">ROY-5-3</strain>
    </source>
</reference>